<gene>
    <name evidence="1" type="ORF">DWX93_14645</name>
</gene>
<dbReference type="Proteomes" id="UP000266172">
    <property type="component" value="Unassembled WGS sequence"/>
</dbReference>
<evidence type="ECO:0000313" key="1">
    <source>
        <dbReference type="EMBL" id="RGS37232.1"/>
    </source>
</evidence>
<dbReference type="AlphaFoldDB" id="A0A395V3S0"/>
<evidence type="ECO:0000313" key="2">
    <source>
        <dbReference type="Proteomes" id="UP000266172"/>
    </source>
</evidence>
<name>A0A395V3S0_9FIRM</name>
<dbReference type="EMBL" id="QRVL01000017">
    <property type="protein sequence ID" value="RGS37232.1"/>
    <property type="molecule type" value="Genomic_DNA"/>
</dbReference>
<reference evidence="1 2" key="1">
    <citation type="submission" date="2018-08" db="EMBL/GenBank/DDBJ databases">
        <title>A genome reference for cultivated species of the human gut microbiota.</title>
        <authorList>
            <person name="Zou Y."/>
            <person name="Xue W."/>
            <person name="Luo G."/>
        </authorList>
    </citation>
    <scope>NUCLEOTIDE SEQUENCE [LARGE SCALE GENOMIC DNA]</scope>
    <source>
        <strain evidence="1 2">AF22-12AC</strain>
    </source>
</reference>
<protein>
    <submittedName>
        <fullName evidence="1">Uncharacterized protein</fullName>
    </submittedName>
</protein>
<organism evidence="1 2">
    <name type="scientific">Roseburia hominis</name>
    <dbReference type="NCBI Taxonomy" id="301301"/>
    <lineage>
        <taxon>Bacteria</taxon>
        <taxon>Bacillati</taxon>
        <taxon>Bacillota</taxon>
        <taxon>Clostridia</taxon>
        <taxon>Lachnospirales</taxon>
        <taxon>Lachnospiraceae</taxon>
        <taxon>Roseburia</taxon>
    </lineage>
</organism>
<sequence length="82" mass="9633">MEGIRFVADVTGALTFSIALPTLKRFTDEKIYPYFSEKWDTWRNQKRGVVCASKILDKSDISQEEKSEKDKIINLEEYRKRA</sequence>
<comment type="caution">
    <text evidence="1">The sequence shown here is derived from an EMBL/GenBank/DDBJ whole genome shotgun (WGS) entry which is preliminary data.</text>
</comment>
<proteinExistence type="predicted"/>
<accession>A0A395V3S0</accession>